<proteinExistence type="predicted"/>
<sequence>MFMDINISCRLYRGRVTYSPVPELNLLMAFQDEHGYESYSECFGLDDWNDASGLTAGWSKDPAFLARLTPFARATGGGSFYALWDAGDGTRPVVVFGDEGGEHVVARDVRELFQLLTFDSEPMVDHDGVTFYRSADDEHSDAHDEFVTWLQAHFGLPATDDPERIVGAAQAEYGERFTTWKSAYLDC</sequence>
<gene>
    <name evidence="1" type="ORF">SAMN05421541_10873</name>
</gene>
<keyword evidence="2" id="KW-1185">Reference proteome</keyword>
<protein>
    <submittedName>
        <fullName evidence="1">Uncharacterized protein</fullName>
    </submittedName>
</protein>
<name>A0A1I2HEE1_9ACTN</name>
<accession>A0A1I2HEE1</accession>
<dbReference type="Proteomes" id="UP000199645">
    <property type="component" value="Unassembled WGS sequence"/>
</dbReference>
<reference evidence="1 2" key="1">
    <citation type="submission" date="2016-10" db="EMBL/GenBank/DDBJ databases">
        <authorList>
            <person name="de Groot N.N."/>
        </authorList>
    </citation>
    <scope>NUCLEOTIDE SEQUENCE [LARGE SCALE GENOMIC DNA]</scope>
    <source>
        <strain evidence="1 2">DSM 43019</strain>
    </source>
</reference>
<dbReference type="EMBL" id="FONV01000008">
    <property type="protein sequence ID" value="SFF27753.1"/>
    <property type="molecule type" value="Genomic_DNA"/>
</dbReference>
<dbReference type="AlphaFoldDB" id="A0A1I2HEE1"/>
<organism evidence="1 2">
    <name type="scientific">Actinoplanes philippinensis</name>
    <dbReference type="NCBI Taxonomy" id="35752"/>
    <lineage>
        <taxon>Bacteria</taxon>
        <taxon>Bacillati</taxon>
        <taxon>Actinomycetota</taxon>
        <taxon>Actinomycetes</taxon>
        <taxon>Micromonosporales</taxon>
        <taxon>Micromonosporaceae</taxon>
        <taxon>Actinoplanes</taxon>
    </lineage>
</organism>
<evidence type="ECO:0000313" key="2">
    <source>
        <dbReference type="Proteomes" id="UP000199645"/>
    </source>
</evidence>
<evidence type="ECO:0000313" key="1">
    <source>
        <dbReference type="EMBL" id="SFF27753.1"/>
    </source>
</evidence>
<dbReference type="STRING" id="35752.SAMN05421541_10873"/>